<dbReference type="InterPro" id="IPR013324">
    <property type="entry name" value="RNA_pol_sigma_r3/r4-like"/>
</dbReference>
<dbReference type="PATRIC" id="fig|269796.9.peg.774"/>
<feature type="domain" description="RNA polymerase sigma-70 region 4" evidence="9">
    <location>
        <begin position="150"/>
        <end position="198"/>
    </location>
</feature>
<dbReference type="GO" id="GO:0003677">
    <property type="term" value="F:DNA binding"/>
    <property type="evidence" value="ECO:0007669"/>
    <property type="project" value="UniProtKB-KW"/>
</dbReference>
<dbReference type="Gene3D" id="1.10.1740.10">
    <property type="match status" value="1"/>
</dbReference>
<dbReference type="PANTHER" id="PTHR43133:SF62">
    <property type="entry name" value="RNA POLYMERASE SIGMA FACTOR SIGZ"/>
    <property type="match status" value="1"/>
</dbReference>
<evidence type="ECO:0000259" key="9">
    <source>
        <dbReference type="Pfam" id="PF04545"/>
    </source>
</evidence>
<dbReference type="InterPro" id="IPR039425">
    <property type="entry name" value="RNA_pol_sigma-70-like"/>
</dbReference>
<evidence type="ECO:0000256" key="4">
    <source>
        <dbReference type="ARBA" id="ARBA00023125"/>
    </source>
</evidence>
<dbReference type="SUPFAM" id="SSF88659">
    <property type="entry name" value="Sigma3 and sigma4 domains of RNA polymerase sigma factors"/>
    <property type="match status" value="1"/>
</dbReference>
<evidence type="ECO:0000256" key="2">
    <source>
        <dbReference type="ARBA" id="ARBA00023015"/>
    </source>
</evidence>
<dbReference type="NCBIfam" id="TIGR02937">
    <property type="entry name" value="sigma70-ECF"/>
    <property type="match status" value="1"/>
</dbReference>
<dbReference type="EnsemblBacteria" id="ABC21526">
    <property type="protein sequence ID" value="ABC21526"/>
    <property type="gene ID" value="Rru_A0722"/>
</dbReference>
<dbReference type="SUPFAM" id="SSF88946">
    <property type="entry name" value="Sigma2 domain of RNA polymerase sigma factors"/>
    <property type="match status" value="1"/>
</dbReference>
<feature type="domain" description="RNA polymerase sigma-70 region 2" evidence="8">
    <location>
        <begin position="48"/>
        <end position="116"/>
    </location>
</feature>
<evidence type="ECO:0000313" key="10">
    <source>
        <dbReference type="EMBL" id="ABC21526.1"/>
    </source>
</evidence>
<evidence type="ECO:0000256" key="7">
    <source>
        <dbReference type="SAM" id="MobiDB-lite"/>
    </source>
</evidence>
<dbReference type="InterPro" id="IPR007627">
    <property type="entry name" value="RNA_pol_sigma70_r2"/>
</dbReference>
<dbReference type="HOGENOM" id="CLU_047691_9_3_5"/>
<evidence type="ECO:0000256" key="1">
    <source>
        <dbReference type="ARBA" id="ARBA00010641"/>
    </source>
</evidence>
<dbReference type="Gene3D" id="1.10.10.10">
    <property type="entry name" value="Winged helix-like DNA-binding domain superfamily/Winged helix DNA-binding domain"/>
    <property type="match status" value="1"/>
</dbReference>
<dbReference type="Pfam" id="PF04542">
    <property type="entry name" value="Sigma70_r2"/>
    <property type="match status" value="1"/>
</dbReference>
<comment type="similarity">
    <text evidence="1 6">Belongs to the sigma-70 factor family. ECF subfamily.</text>
</comment>
<reference evidence="10 11" key="1">
    <citation type="journal article" date="2011" name="Stand. Genomic Sci.">
        <title>Complete genome sequence of Rhodospirillum rubrum type strain (S1).</title>
        <authorList>
            <person name="Munk A.C."/>
            <person name="Copeland A."/>
            <person name="Lucas S."/>
            <person name="Lapidus A."/>
            <person name="Del Rio T.G."/>
            <person name="Barry K."/>
            <person name="Detter J.C."/>
            <person name="Hammon N."/>
            <person name="Israni S."/>
            <person name="Pitluck S."/>
            <person name="Brettin T."/>
            <person name="Bruce D."/>
            <person name="Han C."/>
            <person name="Tapia R."/>
            <person name="Gilna P."/>
            <person name="Schmutz J."/>
            <person name="Larimer F."/>
            <person name="Land M."/>
            <person name="Kyrpides N.C."/>
            <person name="Mavromatis K."/>
            <person name="Richardson P."/>
            <person name="Rohde M."/>
            <person name="Goker M."/>
            <person name="Klenk H.P."/>
            <person name="Zhang Y."/>
            <person name="Roberts G.P."/>
            <person name="Reslewic S."/>
            <person name="Schwartz D.C."/>
        </authorList>
    </citation>
    <scope>NUCLEOTIDE SEQUENCE [LARGE SCALE GENOMIC DNA]</scope>
    <source>
        <strain evidence="11">ATCC 11170 / ATH 1.1.1 / DSM 467 / LMG 4362 / NCIMB 8255 / S1</strain>
    </source>
</reference>
<keyword evidence="5 6" id="KW-0804">Transcription</keyword>
<dbReference type="PROSITE" id="PS01063">
    <property type="entry name" value="SIGMA70_ECF"/>
    <property type="match status" value="1"/>
</dbReference>
<evidence type="ECO:0000259" key="8">
    <source>
        <dbReference type="Pfam" id="PF04542"/>
    </source>
</evidence>
<evidence type="ECO:0000313" key="11">
    <source>
        <dbReference type="Proteomes" id="UP000001929"/>
    </source>
</evidence>
<keyword evidence="4 6" id="KW-0238">DNA-binding</keyword>
<dbReference type="KEGG" id="rru:Rru_A0722"/>
<accession>Q2RWG9</accession>
<dbReference type="GO" id="GO:0006352">
    <property type="term" value="P:DNA-templated transcription initiation"/>
    <property type="evidence" value="ECO:0007669"/>
    <property type="project" value="InterPro"/>
</dbReference>
<dbReference type="CDD" id="cd06171">
    <property type="entry name" value="Sigma70_r4"/>
    <property type="match status" value="1"/>
</dbReference>
<feature type="region of interest" description="Disordered" evidence="7">
    <location>
        <begin position="1"/>
        <end position="26"/>
    </location>
</feature>
<keyword evidence="11" id="KW-1185">Reference proteome</keyword>
<dbReference type="EMBL" id="CP000230">
    <property type="protein sequence ID" value="ABC21526.1"/>
    <property type="molecule type" value="Genomic_DNA"/>
</dbReference>
<dbReference type="InterPro" id="IPR013325">
    <property type="entry name" value="RNA_pol_sigma_r2"/>
</dbReference>
<dbReference type="AlphaFoldDB" id="Q2RWG9"/>
<protein>
    <recommendedName>
        <fullName evidence="6">RNA polymerase sigma factor</fullName>
    </recommendedName>
</protein>
<dbReference type="PhylomeDB" id="Q2RWG9"/>
<dbReference type="eggNOG" id="COG1595">
    <property type="taxonomic scope" value="Bacteria"/>
</dbReference>
<dbReference type="Proteomes" id="UP000001929">
    <property type="component" value="Chromosome"/>
</dbReference>
<dbReference type="Pfam" id="PF04545">
    <property type="entry name" value="Sigma70_r4"/>
    <property type="match status" value="1"/>
</dbReference>
<feature type="compositionally biased region" description="Low complexity" evidence="7">
    <location>
        <begin position="1"/>
        <end position="14"/>
    </location>
</feature>
<dbReference type="RefSeq" id="WP_011388480.1">
    <property type="nucleotide sequence ID" value="NC_007643.1"/>
</dbReference>
<keyword evidence="3 6" id="KW-0731">Sigma factor</keyword>
<sequence>MPSPTAPGSTATPASPAPPPSPAADGADHGALIVAIARSGDRAAFATLFTHYAPRLKSYLRRLGANDASAEEVAQEALLMVWRKAERFDPTKAGAATWIFTIARNLRIDMLRKERRPEIDPEDPLLEPSSPDAADILIEKDQRETRVRTALRSLPADQAEVVRLAFFEDLTHVEVADRLGLPLGTVKSRLRLAFSKVRGSVGDEVR</sequence>
<dbReference type="InterPro" id="IPR007630">
    <property type="entry name" value="RNA_pol_sigma70_r4"/>
</dbReference>
<dbReference type="DNASU" id="3834038"/>
<evidence type="ECO:0000256" key="6">
    <source>
        <dbReference type="RuleBase" id="RU000716"/>
    </source>
</evidence>
<organism evidence="10 11">
    <name type="scientific">Rhodospirillum rubrum (strain ATCC 11170 / ATH 1.1.1 / DSM 467 / LMG 4362 / NCIMB 8255 / S1)</name>
    <dbReference type="NCBI Taxonomy" id="269796"/>
    <lineage>
        <taxon>Bacteria</taxon>
        <taxon>Pseudomonadati</taxon>
        <taxon>Pseudomonadota</taxon>
        <taxon>Alphaproteobacteria</taxon>
        <taxon>Rhodospirillales</taxon>
        <taxon>Rhodospirillaceae</taxon>
        <taxon>Rhodospirillum</taxon>
    </lineage>
</organism>
<proteinExistence type="inferred from homology"/>
<keyword evidence="2 6" id="KW-0805">Transcription regulation</keyword>
<dbReference type="PANTHER" id="PTHR43133">
    <property type="entry name" value="RNA POLYMERASE ECF-TYPE SIGMA FACTO"/>
    <property type="match status" value="1"/>
</dbReference>
<dbReference type="InterPro" id="IPR000838">
    <property type="entry name" value="RNA_pol_sigma70_ECF_CS"/>
</dbReference>
<dbReference type="GO" id="GO:0016987">
    <property type="term" value="F:sigma factor activity"/>
    <property type="evidence" value="ECO:0007669"/>
    <property type="project" value="UniProtKB-KW"/>
</dbReference>
<gene>
    <name evidence="10" type="ordered locus">Rru_A0722</name>
</gene>
<dbReference type="STRING" id="269796.Rru_A0722"/>
<evidence type="ECO:0000256" key="3">
    <source>
        <dbReference type="ARBA" id="ARBA00023082"/>
    </source>
</evidence>
<evidence type="ECO:0000256" key="5">
    <source>
        <dbReference type="ARBA" id="ARBA00023163"/>
    </source>
</evidence>
<dbReference type="InterPro" id="IPR014284">
    <property type="entry name" value="RNA_pol_sigma-70_dom"/>
</dbReference>
<dbReference type="InterPro" id="IPR036388">
    <property type="entry name" value="WH-like_DNA-bd_sf"/>
</dbReference>
<dbReference type="SMR" id="Q2RWG9"/>
<name>Q2RWG9_RHORT</name>